<evidence type="ECO:0000256" key="3">
    <source>
        <dbReference type="SAM" id="SignalP"/>
    </source>
</evidence>
<dbReference type="SMART" id="SM00472">
    <property type="entry name" value="MIR"/>
    <property type="match status" value="1"/>
</dbReference>
<dbReference type="EMBL" id="MCGO01000054">
    <property type="protein sequence ID" value="ORY36724.1"/>
    <property type="molecule type" value="Genomic_DNA"/>
</dbReference>
<evidence type="ECO:0000256" key="1">
    <source>
        <dbReference type="ARBA" id="ARBA00022729"/>
    </source>
</evidence>
<reference evidence="5 6" key="1">
    <citation type="submission" date="2016-07" db="EMBL/GenBank/DDBJ databases">
        <title>Pervasive Adenine N6-methylation of Active Genes in Fungi.</title>
        <authorList>
            <consortium name="DOE Joint Genome Institute"/>
            <person name="Mondo S.J."/>
            <person name="Dannebaum R.O."/>
            <person name="Kuo R.C."/>
            <person name="Labutti K."/>
            <person name="Haridas S."/>
            <person name="Kuo A."/>
            <person name="Salamov A."/>
            <person name="Ahrendt S.R."/>
            <person name="Lipzen A."/>
            <person name="Sullivan W."/>
            <person name="Andreopoulos W.B."/>
            <person name="Clum A."/>
            <person name="Lindquist E."/>
            <person name="Daum C."/>
            <person name="Ramamoorthy G.K."/>
            <person name="Gryganskyi A."/>
            <person name="Culley D."/>
            <person name="Magnuson J.K."/>
            <person name="James T.Y."/>
            <person name="O'Malley M.A."/>
            <person name="Stajich J.E."/>
            <person name="Spatafora J.W."/>
            <person name="Visel A."/>
            <person name="Grigoriev I.V."/>
        </authorList>
    </citation>
    <scope>NUCLEOTIDE SEQUENCE [LARGE SCALE GENOMIC DNA]</scope>
    <source>
        <strain evidence="5 6">JEL800</strain>
    </source>
</reference>
<feature type="domain" description="MIR" evidence="4">
    <location>
        <begin position="30"/>
        <end position="84"/>
    </location>
</feature>
<proteinExistence type="predicted"/>
<sequence length="103" mass="10862">MKVLHPLISVAAFFASSSTAAVDFVIEKEFEAVTCGSSIKLAHSPTGYRLHSHQVTYGTGSGQQSVTGFAAGDDTNSLFVVEHGVDSPFCKRGQPVKCGDSVR</sequence>
<evidence type="ECO:0000256" key="2">
    <source>
        <dbReference type="ARBA" id="ARBA00022737"/>
    </source>
</evidence>
<dbReference type="OrthoDB" id="5588846at2759"/>
<keyword evidence="1 3" id="KW-0732">Signal</keyword>
<gene>
    <name evidence="5" type="ORF">BCR33DRAFT_721935</name>
</gene>
<protein>
    <recommendedName>
        <fullName evidence="4">MIR domain-containing protein</fullName>
    </recommendedName>
</protein>
<keyword evidence="2" id="KW-0677">Repeat</keyword>
<dbReference type="STRING" id="329046.A0A1Y2BPP9"/>
<keyword evidence="6" id="KW-1185">Reference proteome</keyword>
<dbReference type="PANTHER" id="PTHR46809">
    <property type="entry name" value="STROMAL CELL-DERIVED FACTOR 2-LIKE PROTEIN"/>
    <property type="match status" value="1"/>
</dbReference>
<dbReference type="Gene3D" id="2.80.10.50">
    <property type="match status" value="1"/>
</dbReference>
<dbReference type="PROSITE" id="PS50919">
    <property type="entry name" value="MIR"/>
    <property type="match status" value="1"/>
</dbReference>
<feature type="signal peptide" evidence="3">
    <location>
        <begin position="1"/>
        <end position="20"/>
    </location>
</feature>
<name>A0A1Y2BPP9_9FUNG</name>
<dbReference type="Proteomes" id="UP000193642">
    <property type="component" value="Unassembled WGS sequence"/>
</dbReference>
<evidence type="ECO:0000313" key="6">
    <source>
        <dbReference type="Proteomes" id="UP000193642"/>
    </source>
</evidence>
<organism evidence="5 6">
    <name type="scientific">Rhizoclosmatium globosum</name>
    <dbReference type="NCBI Taxonomy" id="329046"/>
    <lineage>
        <taxon>Eukaryota</taxon>
        <taxon>Fungi</taxon>
        <taxon>Fungi incertae sedis</taxon>
        <taxon>Chytridiomycota</taxon>
        <taxon>Chytridiomycota incertae sedis</taxon>
        <taxon>Chytridiomycetes</taxon>
        <taxon>Chytridiales</taxon>
        <taxon>Chytriomycetaceae</taxon>
        <taxon>Rhizoclosmatium</taxon>
    </lineage>
</organism>
<dbReference type="InterPro" id="IPR036300">
    <property type="entry name" value="MIR_dom_sf"/>
</dbReference>
<comment type="caution">
    <text evidence="5">The sequence shown here is derived from an EMBL/GenBank/DDBJ whole genome shotgun (WGS) entry which is preliminary data.</text>
</comment>
<dbReference type="InterPro" id="IPR016093">
    <property type="entry name" value="MIR_motif"/>
</dbReference>
<dbReference type="SUPFAM" id="SSF82109">
    <property type="entry name" value="MIR domain"/>
    <property type="match status" value="1"/>
</dbReference>
<evidence type="ECO:0000259" key="4">
    <source>
        <dbReference type="PROSITE" id="PS50919"/>
    </source>
</evidence>
<feature type="chain" id="PRO_5012124097" description="MIR domain-containing protein" evidence="3">
    <location>
        <begin position="21"/>
        <end position="103"/>
    </location>
</feature>
<dbReference type="AlphaFoldDB" id="A0A1Y2BPP9"/>
<evidence type="ECO:0000313" key="5">
    <source>
        <dbReference type="EMBL" id="ORY36724.1"/>
    </source>
</evidence>
<dbReference type="PANTHER" id="PTHR46809:SF2">
    <property type="entry name" value="GH21273P"/>
    <property type="match status" value="1"/>
</dbReference>
<accession>A0A1Y2BPP9</accession>